<feature type="region of interest" description="Disordered" evidence="1">
    <location>
        <begin position="43"/>
        <end position="83"/>
    </location>
</feature>
<evidence type="ECO:0008006" key="5">
    <source>
        <dbReference type="Google" id="ProtNLM"/>
    </source>
</evidence>
<reference evidence="3 4" key="1">
    <citation type="submission" date="2022-04" db="EMBL/GenBank/DDBJ databases">
        <title>Genome sequence of soybean root-associated Caulobacter segnis RL271.</title>
        <authorList>
            <person name="Longley R."/>
            <person name="Bonito G."/>
            <person name="Trigodet F."/>
            <person name="Crosson S."/>
            <person name="Fiebig A."/>
        </authorList>
    </citation>
    <scope>NUCLEOTIDE SEQUENCE [LARGE SCALE GENOMIC DNA]</scope>
    <source>
        <strain evidence="3 4">RL271</strain>
    </source>
</reference>
<proteinExistence type="predicted"/>
<organism evidence="3 4">
    <name type="scientific">Caulobacter segnis</name>
    <dbReference type="NCBI Taxonomy" id="88688"/>
    <lineage>
        <taxon>Bacteria</taxon>
        <taxon>Pseudomonadati</taxon>
        <taxon>Pseudomonadota</taxon>
        <taxon>Alphaproteobacteria</taxon>
        <taxon>Caulobacterales</taxon>
        <taxon>Caulobacteraceae</taxon>
        <taxon>Caulobacter</taxon>
    </lineage>
</organism>
<evidence type="ECO:0000313" key="4">
    <source>
        <dbReference type="Proteomes" id="UP001057520"/>
    </source>
</evidence>
<evidence type="ECO:0000256" key="2">
    <source>
        <dbReference type="SAM" id="SignalP"/>
    </source>
</evidence>
<feature type="chain" id="PRO_5045504109" description="Secreted protein" evidence="2">
    <location>
        <begin position="22"/>
        <end position="83"/>
    </location>
</feature>
<accession>A0ABY4ZYS0</accession>
<dbReference type="Proteomes" id="UP001057520">
    <property type="component" value="Chromosome"/>
</dbReference>
<feature type="compositionally biased region" description="Low complexity" evidence="1">
    <location>
        <begin position="73"/>
        <end position="83"/>
    </location>
</feature>
<name>A0ABY4ZYS0_9CAUL</name>
<protein>
    <recommendedName>
        <fullName evidence="5">Secreted protein</fullName>
    </recommendedName>
</protein>
<feature type="signal peptide" evidence="2">
    <location>
        <begin position="1"/>
        <end position="21"/>
    </location>
</feature>
<keyword evidence="2" id="KW-0732">Signal</keyword>
<gene>
    <name evidence="3" type="ORF">MZV50_10625</name>
</gene>
<evidence type="ECO:0000313" key="3">
    <source>
        <dbReference type="EMBL" id="USQ97957.1"/>
    </source>
</evidence>
<keyword evidence="4" id="KW-1185">Reference proteome</keyword>
<sequence length="83" mass="8304">MKILASLGLAAACLVASPALALAGPQGTGLTFTEEVAKKNLEKKKREAAKLQASSDCPAPKTAEAAKADAKSDGASSDTCRAS</sequence>
<evidence type="ECO:0000256" key="1">
    <source>
        <dbReference type="SAM" id="MobiDB-lite"/>
    </source>
</evidence>
<dbReference type="EMBL" id="CP096040">
    <property type="protein sequence ID" value="USQ97957.1"/>
    <property type="molecule type" value="Genomic_DNA"/>
</dbReference>